<sequence>KEGKVKFYGINGLGETEALHHAVKVTGAYSIQTCYNLINPSAGQTTPQNFPFQNFKKLMNQASKHGMGIIAIRVLAGGALSGTLQRQPNAAKTVSPIATSKDYAHDVTHAQTFRFLVEQGYTDNLVEAAIRFAISNSNVSTALIGFSNLEQLEQAAEYVAKGPLPTKPLKQIKEIWHS</sequence>
<feature type="domain" description="NADP-dependent oxidoreductase" evidence="1">
    <location>
        <begin position="1"/>
        <end position="176"/>
    </location>
</feature>
<dbReference type="PANTHER" id="PTHR43312">
    <property type="entry name" value="D-THREO-ALDOSE 1-DEHYDROGENASE"/>
    <property type="match status" value="1"/>
</dbReference>
<dbReference type="Gene3D" id="3.20.20.100">
    <property type="entry name" value="NADP-dependent oxidoreductase domain"/>
    <property type="match status" value="1"/>
</dbReference>
<dbReference type="AlphaFoldDB" id="X0UG56"/>
<proteinExistence type="predicted"/>
<accession>X0UG56</accession>
<dbReference type="InterPro" id="IPR023210">
    <property type="entry name" value="NADP_OxRdtase_dom"/>
</dbReference>
<protein>
    <recommendedName>
        <fullName evidence="1">NADP-dependent oxidoreductase domain-containing protein</fullName>
    </recommendedName>
</protein>
<comment type="caution">
    <text evidence="2">The sequence shown here is derived from an EMBL/GenBank/DDBJ whole genome shotgun (WGS) entry which is preliminary data.</text>
</comment>
<dbReference type="InterPro" id="IPR036812">
    <property type="entry name" value="NAD(P)_OxRdtase_dom_sf"/>
</dbReference>
<reference evidence="2" key="1">
    <citation type="journal article" date="2014" name="Front. Microbiol.">
        <title>High frequency of phylogenetically diverse reductive dehalogenase-homologous genes in deep subseafloor sedimentary metagenomes.</title>
        <authorList>
            <person name="Kawai M."/>
            <person name="Futagami T."/>
            <person name="Toyoda A."/>
            <person name="Takaki Y."/>
            <person name="Nishi S."/>
            <person name="Hori S."/>
            <person name="Arai W."/>
            <person name="Tsubouchi T."/>
            <person name="Morono Y."/>
            <person name="Uchiyama I."/>
            <person name="Ito T."/>
            <person name="Fujiyama A."/>
            <person name="Inagaki F."/>
            <person name="Takami H."/>
        </authorList>
    </citation>
    <scope>NUCLEOTIDE SEQUENCE</scope>
    <source>
        <strain evidence="2">Expedition CK06-06</strain>
    </source>
</reference>
<evidence type="ECO:0000259" key="1">
    <source>
        <dbReference type="Pfam" id="PF00248"/>
    </source>
</evidence>
<evidence type="ECO:0000313" key="2">
    <source>
        <dbReference type="EMBL" id="GAF87465.1"/>
    </source>
</evidence>
<dbReference type="EMBL" id="BARS01016466">
    <property type="protein sequence ID" value="GAF87465.1"/>
    <property type="molecule type" value="Genomic_DNA"/>
</dbReference>
<dbReference type="SUPFAM" id="SSF51430">
    <property type="entry name" value="NAD(P)-linked oxidoreductase"/>
    <property type="match status" value="1"/>
</dbReference>
<gene>
    <name evidence="2" type="ORF">S01H1_27094</name>
</gene>
<dbReference type="InterPro" id="IPR053135">
    <property type="entry name" value="AKR2_Oxidoreductase"/>
</dbReference>
<dbReference type="PANTHER" id="PTHR43312:SF1">
    <property type="entry name" value="NADP-DEPENDENT OXIDOREDUCTASE DOMAIN-CONTAINING PROTEIN"/>
    <property type="match status" value="1"/>
</dbReference>
<feature type="non-terminal residue" evidence="2">
    <location>
        <position position="1"/>
    </location>
</feature>
<dbReference type="Pfam" id="PF00248">
    <property type="entry name" value="Aldo_ket_red"/>
    <property type="match status" value="1"/>
</dbReference>
<organism evidence="2">
    <name type="scientific">marine sediment metagenome</name>
    <dbReference type="NCBI Taxonomy" id="412755"/>
    <lineage>
        <taxon>unclassified sequences</taxon>
        <taxon>metagenomes</taxon>
        <taxon>ecological metagenomes</taxon>
    </lineage>
</organism>
<name>X0UG56_9ZZZZ</name>